<keyword evidence="1" id="KW-1133">Transmembrane helix</keyword>
<reference evidence="2 3" key="1">
    <citation type="journal article" date="2023" name="Ecotoxicol. Environ. Saf.">
        <title>Mercury remediation potential of mercury-resistant strain Rheinheimera metallidurans sp. nov. isolated from a municipal waste dumping site.</title>
        <authorList>
            <person name="Yadav V."/>
            <person name="Manjhi A."/>
            <person name="Vadakedath N."/>
        </authorList>
    </citation>
    <scope>NUCLEOTIDE SEQUENCE [LARGE SCALE GENOMIC DNA]</scope>
    <source>
        <strain evidence="2 3">E-49</strain>
    </source>
</reference>
<keyword evidence="3" id="KW-1185">Reference proteome</keyword>
<dbReference type="EMBL" id="JALAAR010000013">
    <property type="protein sequence ID" value="MEH8018488.1"/>
    <property type="molecule type" value="Genomic_DNA"/>
</dbReference>
<gene>
    <name evidence="2" type="ORF">MN202_14695</name>
</gene>
<organism evidence="2 3">
    <name type="scientific">Rheinheimera muenzenbergensis</name>
    <dbReference type="NCBI Taxonomy" id="1193628"/>
    <lineage>
        <taxon>Bacteria</taxon>
        <taxon>Pseudomonadati</taxon>
        <taxon>Pseudomonadota</taxon>
        <taxon>Gammaproteobacteria</taxon>
        <taxon>Chromatiales</taxon>
        <taxon>Chromatiaceae</taxon>
        <taxon>Rheinheimera</taxon>
    </lineage>
</organism>
<sequence>MDDLTPLPELSPAQYVLLLVLLVLASSCNPLLSWLFPALSGTLWLNLLPPLLGMYFLLLLFRNLGIIRLPSAACYSAILAPLSALSIYQFVLH</sequence>
<dbReference type="RefSeq" id="WP_335736895.1">
    <property type="nucleotide sequence ID" value="NZ_JALAAR010000013.1"/>
</dbReference>
<evidence type="ECO:0000313" key="2">
    <source>
        <dbReference type="EMBL" id="MEH8018488.1"/>
    </source>
</evidence>
<comment type="caution">
    <text evidence="2">The sequence shown here is derived from an EMBL/GenBank/DDBJ whole genome shotgun (WGS) entry which is preliminary data.</text>
</comment>
<proteinExistence type="predicted"/>
<keyword evidence="1" id="KW-0472">Membrane</keyword>
<feature type="transmembrane region" description="Helical" evidence="1">
    <location>
        <begin position="42"/>
        <end position="61"/>
    </location>
</feature>
<name>A0ABU8CAD3_9GAMM</name>
<evidence type="ECO:0000256" key="1">
    <source>
        <dbReference type="SAM" id="Phobius"/>
    </source>
</evidence>
<keyword evidence="1" id="KW-0812">Transmembrane</keyword>
<protein>
    <submittedName>
        <fullName evidence="2">Uncharacterized protein</fullName>
    </submittedName>
</protein>
<dbReference type="Proteomes" id="UP001375382">
    <property type="component" value="Unassembled WGS sequence"/>
</dbReference>
<feature type="transmembrane region" description="Helical" evidence="1">
    <location>
        <begin position="15"/>
        <end position="36"/>
    </location>
</feature>
<feature type="transmembrane region" description="Helical" evidence="1">
    <location>
        <begin position="73"/>
        <end position="91"/>
    </location>
</feature>
<evidence type="ECO:0000313" key="3">
    <source>
        <dbReference type="Proteomes" id="UP001375382"/>
    </source>
</evidence>
<accession>A0ABU8CAD3</accession>